<feature type="transmembrane region" description="Helical" evidence="6">
    <location>
        <begin position="377"/>
        <end position="396"/>
    </location>
</feature>
<comment type="subcellular location">
    <subcellularLocation>
        <location evidence="1">Membrane</location>
        <topology evidence="1">Multi-pass membrane protein</topology>
    </subcellularLocation>
</comment>
<sequence>MAGFGNEKIETDLKATEEASAASSDIANGEWTEEEEKRVTRKIDLHLVPLVTVLYLLCFIDRANIGNARIQGMQEDLDLQVGFRFNWALTIFYIPYLLVEVPANVALKWIGAKIWIPFLVFGFGVCSLCCGFVTSYQGLYAARFFLGVFEGGTMPGIAFFLSCFYKKHELMTRVGFFISGSSMAGAFGGLLATGLSKIPAWGAESMRIAQWRNIFFFEGIITILAATLGYYLMPKGPDTATFLTEHERFIAYERIQREHKEQSAEKATVDDVARGLLNISNTLMALGFFFCNATVQSFSLFLPTILRDLGWNSTKAQLLTVPPYAIACLWSIFVSWVSDRIKKRGLLIIIHGFIAMLGYIILITIDPLRSNIKYMAVFFSAIGAFPIGPFFLGWGLNNAAGPTIRAVASGYIVSIGTFGAVLATWTYLPKDAPLFYTGHKINIGCQSGLIGISMMALAYVYWENKVRREGKRDHRLEGLSEMEKIKLGYRHPEFRYVD</sequence>
<dbReference type="EMBL" id="ML220113">
    <property type="protein sequence ID" value="TGZ83492.1"/>
    <property type="molecule type" value="Genomic_DNA"/>
</dbReference>
<dbReference type="FunFam" id="1.20.1250.20:FF:000018">
    <property type="entry name" value="MFS transporter permease"/>
    <property type="match status" value="1"/>
</dbReference>
<feature type="transmembrane region" description="Helical" evidence="6">
    <location>
        <begin position="214"/>
        <end position="233"/>
    </location>
</feature>
<dbReference type="PANTHER" id="PTHR43791">
    <property type="entry name" value="PERMEASE-RELATED"/>
    <property type="match status" value="1"/>
</dbReference>
<dbReference type="OrthoDB" id="2985014at2759"/>
<feature type="transmembrane region" description="Helical" evidence="6">
    <location>
        <begin position="140"/>
        <end position="162"/>
    </location>
</feature>
<dbReference type="AlphaFoldDB" id="A0A4S2N2Q8"/>
<feature type="domain" description="Major facilitator superfamily (MFS) profile" evidence="7">
    <location>
        <begin position="47"/>
        <end position="465"/>
    </location>
</feature>
<dbReference type="FunCoup" id="A0A4S2N2Q8">
    <property type="interactions" value="158"/>
</dbReference>
<feature type="transmembrane region" description="Helical" evidence="6">
    <location>
        <begin position="408"/>
        <end position="428"/>
    </location>
</feature>
<evidence type="ECO:0000256" key="1">
    <source>
        <dbReference type="ARBA" id="ARBA00004141"/>
    </source>
</evidence>
<dbReference type="Pfam" id="PF07690">
    <property type="entry name" value="MFS_1"/>
    <property type="match status" value="1"/>
</dbReference>
<feature type="transmembrane region" description="Helical" evidence="6">
    <location>
        <begin position="174"/>
        <end position="194"/>
    </location>
</feature>
<dbReference type="InterPro" id="IPR020846">
    <property type="entry name" value="MFS_dom"/>
</dbReference>
<proteinExistence type="predicted"/>
<dbReference type="GO" id="GO:0016020">
    <property type="term" value="C:membrane"/>
    <property type="evidence" value="ECO:0007669"/>
    <property type="project" value="UniProtKB-SubCell"/>
</dbReference>
<dbReference type="Gene3D" id="1.20.1250.20">
    <property type="entry name" value="MFS general substrate transporter like domains"/>
    <property type="match status" value="2"/>
</dbReference>
<feature type="transmembrane region" description="Helical" evidence="6">
    <location>
        <begin position="440"/>
        <end position="462"/>
    </location>
</feature>
<evidence type="ECO:0000256" key="6">
    <source>
        <dbReference type="SAM" id="Phobius"/>
    </source>
</evidence>
<keyword evidence="4 6" id="KW-1133">Transmembrane helix</keyword>
<keyword evidence="9" id="KW-1185">Reference proteome</keyword>
<feature type="transmembrane region" description="Helical" evidence="6">
    <location>
        <begin position="283"/>
        <end position="306"/>
    </location>
</feature>
<keyword evidence="5 6" id="KW-0472">Membrane</keyword>
<feature type="transmembrane region" description="Helical" evidence="6">
    <location>
        <begin position="114"/>
        <end position="134"/>
    </location>
</feature>
<evidence type="ECO:0000259" key="7">
    <source>
        <dbReference type="PROSITE" id="PS50850"/>
    </source>
</evidence>
<evidence type="ECO:0000256" key="2">
    <source>
        <dbReference type="ARBA" id="ARBA00022448"/>
    </source>
</evidence>
<protein>
    <submittedName>
        <fullName evidence="8">MFS general substrate transporter</fullName>
    </submittedName>
</protein>
<accession>A0A4S2N2Q8</accession>
<evidence type="ECO:0000313" key="8">
    <source>
        <dbReference type="EMBL" id="TGZ83492.1"/>
    </source>
</evidence>
<feature type="transmembrane region" description="Helical" evidence="6">
    <location>
        <begin position="345"/>
        <end position="365"/>
    </location>
</feature>
<reference evidence="8 9" key="1">
    <citation type="submission" date="2019-04" db="EMBL/GenBank/DDBJ databases">
        <title>Comparative genomics and transcriptomics to analyze fruiting body development in filamentous ascomycetes.</title>
        <authorList>
            <consortium name="DOE Joint Genome Institute"/>
            <person name="Lutkenhaus R."/>
            <person name="Traeger S."/>
            <person name="Breuer J."/>
            <person name="Kuo A."/>
            <person name="Lipzen A."/>
            <person name="Pangilinan J."/>
            <person name="Dilworth D."/>
            <person name="Sandor L."/>
            <person name="Poggeler S."/>
            <person name="Barry K."/>
            <person name="Grigoriev I.V."/>
            <person name="Nowrousian M."/>
        </authorList>
    </citation>
    <scope>NUCLEOTIDE SEQUENCE [LARGE SCALE GENOMIC DNA]</scope>
    <source>
        <strain evidence="8 9">CBS 389.68</strain>
    </source>
</reference>
<dbReference type="SUPFAM" id="SSF103473">
    <property type="entry name" value="MFS general substrate transporter"/>
    <property type="match status" value="1"/>
</dbReference>
<dbReference type="STRING" id="341454.A0A4S2N2Q8"/>
<feature type="transmembrane region" description="Helical" evidence="6">
    <location>
        <begin position="47"/>
        <end position="65"/>
    </location>
</feature>
<gene>
    <name evidence="8" type="ORF">EX30DRAFT_368846</name>
</gene>
<keyword evidence="3 6" id="KW-0812">Transmembrane</keyword>
<dbReference type="InParanoid" id="A0A4S2N2Q8"/>
<feature type="transmembrane region" description="Helical" evidence="6">
    <location>
        <begin position="85"/>
        <end position="107"/>
    </location>
</feature>
<dbReference type="GO" id="GO:0022857">
    <property type="term" value="F:transmembrane transporter activity"/>
    <property type="evidence" value="ECO:0007669"/>
    <property type="project" value="InterPro"/>
</dbReference>
<dbReference type="InterPro" id="IPR011701">
    <property type="entry name" value="MFS"/>
</dbReference>
<evidence type="ECO:0000256" key="3">
    <source>
        <dbReference type="ARBA" id="ARBA00022692"/>
    </source>
</evidence>
<evidence type="ECO:0000256" key="4">
    <source>
        <dbReference type="ARBA" id="ARBA00022989"/>
    </source>
</evidence>
<organism evidence="8 9">
    <name type="scientific">Ascodesmis nigricans</name>
    <dbReference type="NCBI Taxonomy" id="341454"/>
    <lineage>
        <taxon>Eukaryota</taxon>
        <taxon>Fungi</taxon>
        <taxon>Dikarya</taxon>
        <taxon>Ascomycota</taxon>
        <taxon>Pezizomycotina</taxon>
        <taxon>Pezizomycetes</taxon>
        <taxon>Pezizales</taxon>
        <taxon>Ascodesmidaceae</taxon>
        <taxon>Ascodesmis</taxon>
    </lineage>
</organism>
<dbReference type="PANTHER" id="PTHR43791:SF53">
    <property type="entry name" value="MAJOR FACILITATOR SUPERFAMILY (MFS) PROFILE DOMAIN-CONTAINING PROTEIN"/>
    <property type="match status" value="1"/>
</dbReference>
<feature type="transmembrane region" description="Helical" evidence="6">
    <location>
        <begin position="318"/>
        <end position="338"/>
    </location>
</feature>
<evidence type="ECO:0000313" key="9">
    <source>
        <dbReference type="Proteomes" id="UP000298138"/>
    </source>
</evidence>
<keyword evidence="2" id="KW-0813">Transport</keyword>
<evidence type="ECO:0000256" key="5">
    <source>
        <dbReference type="ARBA" id="ARBA00023136"/>
    </source>
</evidence>
<dbReference type="InterPro" id="IPR036259">
    <property type="entry name" value="MFS_trans_sf"/>
</dbReference>
<dbReference type="PROSITE" id="PS50850">
    <property type="entry name" value="MFS"/>
    <property type="match status" value="1"/>
</dbReference>
<dbReference type="FunFam" id="1.20.1250.20:FF:000013">
    <property type="entry name" value="MFS general substrate transporter"/>
    <property type="match status" value="1"/>
</dbReference>
<dbReference type="Proteomes" id="UP000298138">
    <property type="component" value="Unassembled WGS sequence"/>
</dbReference>
<name>A0A4S2N2Q8_9PEZI</name>